<accession>A0A6L5YMC3</accession>
<organism evidence="2 3">
    <name type="scientific">Waltera intestinalis</name>
    <dbReference type="NCBI Taxonomy" id="2606635"/>
    <lineage>
        <taxon>Bacteria</taxon>
        <taxon>Bacillati</taxon>
        <taxon>Bacillota</taxon>
        <taxon>Clostridia</taxon>
        <taxon>Lachnospirales</taxon>
        <taxon>Lachnospiraceae</taxon>
        <taxon>Waltera</taxon>
    </lineage>
</organism>
<reference evidence="2 3" key="1">
    <citation type="submission" date="2019-08" db="EMBL/GenBank/DDBJ databases">
        <title>In-depth cultivation of the pig gut microbiome towards novel bacterial diversity and tailored functional studies.</title>
        <authorList>
            <person name="Wylensek D."/>
            <person name="Hitch T.C.A."/>
            <person name="Clavel T."/>
        </authorList>
    </citation>
    <scope>NUCLEOTIDE SEQUENCE [LARGE SCALE GENOMIC DNA]</scope>
    <source>
        <strain evidence="2 3">WCA3-601-WT-6H</strain>
    </source>
</reference>
<evidence type="ECO:0000313" key="2">
    <source>
        <dbReference type="EMBL" id="MST58807.1"/>
    </source>
</evidence>
<evidence type="ECO:0000256" key="1">
    <source>
        <dbReference type="SAM" id="SignalP"/>
    </source>
</evidence>
<protein>
    <submittedName>
        <fullName evidence="2">Immunogenic protein</fullName>
    </submittedName>
</protein>
<gene>
    <name evidence="2" type="ORF">FYJ59_11270</name>
</gene>
<dbReference type="AlphaFoldDB" id="A0A6L5YMC3"/>
<keyword evidence="3" id="KW-1185">Reference proteome</keyword>
<sequence length="127" mass="14715">MKKRKIVLSIMIAVCTMFCLCGCSQKEPSVVKTYEKTDSEEAFENTEPVIMVKHYEMSDGTWKTDDYTYKYRLEITGRMDNAEKDSTFIFLSNIENITFEQAWKAAGFSSNMDDYFDVEVAKFVGMK</sequence>
<dbReference type="RefSeq" id="WP_154497313.1">
    <property type="nucleotide sequence ID" value="NZ_VUMU01000015.1"/>
</dbReference>
<feature type="chain" id="PRO_5038413553" evidence="1">
    <location>
        <begin position="22"/>
        <end position="127"/>
    </location>
</feature>
<name>A0A6L5YMC3_9FIRM</name>
<keyword evidence="1" id="KW-0732">Signal</keyword>
<proteinExistence type="predicted"/>
<dbReference type="Proteomes" id="UP000476055">
    <property type="component" value="Unassembled WGS sequence"/>
</dbReference>
<dbReference type="EMBL" id="VUMU01000015">
    <property type="protein sequence ID" value="MST58807.1"/>
    <property type="molecule type" value="Genomic_DNA"/>
</dbReference>
<feature type="signal peptide" evidence="1">
    <location>
        <begin position="1"/>
        <end position="21"/>
    </location>
</feature>
<comment type="caution">
    <text evidence="2">The sequence shown here is derived from an EMBL/GenBank/DDBJ whole genome shotgun (WGS) entry which is preliminary data.</text>
</comment>
<evidence type="ECO:0000313" key="3">
    <source>
        <dbReference type="Proteomes" id="UP000476055"/>
    </source>
</evidence>